<dbReference type="InterPro" id="IPR038592">
    <property type="entry name" value="CheD-like_sf"/>
</dbReference>
<comment type="function">
    <text evidence="3">Probably deamidates glutamine residues to glutamate on methyl-accepting chemotaxis receptors (MCPs), playing an important role in chemotaxis.</text>
</comment>
<reference evidence="4" key="1">
    <citation type="submission" date="2006-05" db="EMBL/GenBank/DDBJ databases">
        <title>Annotation of the draft genome assembly of Desulfuromonas acetoxidans DSM 684.</title>
        <authorList>
            <consortium name="US DOE Joint Genome Institute (JGI-ORNL)"/>
            <person name="Larimer F."/>
            <person name="Land M."/>
            <person name="Hauser L."/>
        </authorList>
    </citation>
    <scope>NUCLEOTIDE SEQUENCE [LARGE SCALE GENOMIC DNA]</scope>
    <source>
        <strain evidence="4">DSM 684</strain>
    </source>
</reference>
<gene>
    <name evidence="3" type="primary">cheD</name>
    <name evidence="4" type="ORF">Dace_0590</name>
</gene>
<dbReference type="PANTHER" id="PTHR35147">
    <property type="entry name" value="CHEMORECEPTOR GLUTAMINE DEAMIDASE CHED-RELATED"/>
    <property type="match status" value="1"/>
</dbReference>
<organism evidence="4 5">
    <name type="scientific">Desulfuromonas acetoxidans (strain DSM 684 / 11070)</name>
    <dbReference type="NCBI Taxonomy" id="281689"/>
    <lineage>
        <taxon>Bacteria</taxon>
        <taxon>Pseudomonadati</taxon>
        <taxon>Thermodesulfobacteriota</taxon>
        <taxon>Desulfuromonadia</taxon>
        <taxon>Desulfuromonadales</taxon>
        <taxon>Desulfuromonadaceae</taxon>
        <taxon>Desulfuromonas</taxon>
    </lineage>
</organism>
<dbReference type="AlphaFoldDB" id="Q1JWQ2"/>
<dbReference type="InterPro" id="IPR005659">
    <property type="entry name" value="Chemorcpt_Glu_NH3ase_CheD"/>
</dbReference>
<evidence type="ECO:0000313" key="4">
    <source>
        <dbReference type="EMBL" id="EAT14627.1"/>
    </source>
</evidence>
<accession>Q1JWQ2</accession>
<dbReference type="CDD" id="cd16352">
    <property type="entry name" value="CheD"/>
    <property type="match status" value="1"/>
</dbReference>
<dbReference type="GO" id="GO:0050568">
    <property type="term" value="F:protein-glutamine glutaminase activity"/>
    <property type="evidence" value="ECO:0007669"/>
    <property type="project" value="UniProtKB-UniRule"/>
</dbReference>
<keyword evidence="5" id="KW-1185">Reference proteome</keyword>
<keyword evidence="2 3" id="KW-0378">Hydrolase</keyword>
<evidence type="ECO:0000256" key="2">
    <source>
        <dbReference type="ARBA" id="ARBA00022801"/>
    </source>
</evidence>
<dbReference type="Gene3D" id="3.30.1330.200">
    <property type="match status" value="1"/>
</dbReference>
<evidence type="ECO:0000256" key="3">
    <source>
        <dbReference type="HAMAP-Rule" id="MF_01440"/>
    </source>
</evidence>
<dbReference type="Proteomes" id="UP000005695">
    <property type="component" value="Unassembled WGS sequence"/>
</dbReference>
<dbReference type="PANTHER" id="PTHR35147:SF3">
    <property type="entry name" value="CHEMORECEPTOR GLUTAMINE DEAMIDASE CHED 1-RELATED"/>
    <property type="match status" value="1"/>
</dbReference>
<dbReference type="InterPro" id="IPR011324">
    <property type="entry name" value="Cytotoxic_necrot_fac-like_cat"/>
</dbReference>
<name>Q1JWQ2_DESA6</name>
<comment type="caution">
    <text evidence="4">The sequence shown here is derived from an EMBL/GenBank/DDBJ whole genome shotgun (WGS) entry which is preliminary data.</text>
</comment>
<keyword evidence="1 3" id="KW-0145">Chemotaxis</keyword>
<comment type="similarity">
    <text evidence="3">Belongs to the CheD family.</text>
</comment>
<dbReference type="PROSITE" id="PS51257">
    <property type="entry name" value="PROKAR_LIPOPROTEIN"/>
    <property type="match status" value="1"/>
</dbReference>
<dbReference type="EMBL" id="AAEW02000020">
    <property type="protein sequence ID" value="EAT14627.1"/>
    <property type="molecule type" value="Genomic_DNA"/>
</dbReference>
<dbReference type="GO" id="GO:0006935">
    <property type="term" value="P:chemotaxis"/>
    <property type="evidence" value="ECO:0007669"/>
    <property type="project" value="UniProtKB-UniRule"/>
</dbReference>
<dbReference type="SUPFAM" id="SSF64438">
    <property type="entry name" value="CNF1/YfiH-like putative cysteine hydrolases"/>
    <property type="match status" value="1"/>
</dbReference>
<protein>
    <recommendedName>
        <fullName evidence="3">Probable chemoreceptor glutamine deamidase CheD</fullName>
        <ecNumber evidence="3">3.5.1.44</ecNumber>
    </recommendedName>
</protein>
<evidence type="ECO:0000313" key="5">
    <source>
        <dbReference type="Proteomes" id="UP000005695"/>
    </source>
</evidence>
<proteinExistence type="inferred from homology"/>
<reference evidence="4" key="2">
    <citation type="submission" date="2006-05" db="EMBL/GenBank/DDBJ databases">
        <title>Sequencing of the draft genome and assembly of Desulfuromonas acetoxidans DSM 684.</title>
        <authorList>
            <consortium name="US DOE Joint Genome Institute (JGI-PGF)"/>
            <person name="Copeland A."/>
            <person name="Lucas S."/>
            <person name="Lapidus A."/>
            <person name="Barry K."/>
            <person name="Detter J.C."/>
            <person name="Glavina del Rio T."/>
            <person name="Hammon N."/>
            <person name="Israni S."/>
            <person name="Dalin E."/>
            <person name="Tice H."/>
            <person name="Bruce D."/>
            <person name="Pitluck S."/>
            <person name="Richardson P."/>
        </authorList>
    </citation>
    <scope>NUCLEOTIDE SEQUENCE [LARGE SCALE GENOMIC DNA]</scope>
    <source>
        <strain evidence="4">DSM 684</strain>
    </source>
</reference>
<dbReference type="Pfam" id="PF03975">
    <property type="entry name" value="CheD"/>
    <property type="match status" value="1"/>
</dbReference>
<dbReference type="OrthoDB" id="9807202at2"/>
<evidence type="ECO:0000256" key="1">
    <source>
        <dbReference type="ARBA" id="ARBA00022500"/>
    </source>
</evidence>
<sequence>MRKEIYEGNTRIIIDPGEYYVSDSPVMISTLLGSCVAVCLFDPVNKVMGMNHFLVSHNRVPLVHTEAGRYGVHAMELLINDMLHLGAKRLYLKAKAFGGGNVLKGLRSGQNGMTVGEANVKFTREFLSREGIELVSESFGGESGRVVHFSYGTFSVYVRNVQGAGVGERLAMRDQNCWLYAIGQQKKIISRAEGIHLWDT</sequence>
<comment type="catalytic activity">
    <reaction evidence="3">
        <text>L-glutaminyl-[protein] + H2O = L-glutamyl-[protein] + NH4(+)</text>
        <dbReference type="Rhea" id="RHEA:16441"/>
        <dbReference type="Rhea" id="RHEA-COMP:10207"/>
        <dbReference type="Rhea" id="RHEA-COMP:10208"/>
        <dbReference type="ChEBI" id="CHEBI:15377"/>
        <dbReference type="ChEBI" id="CHEBI:28938"/>
        <dbReference type="ChEBI" id="CHEBI:29973"/>
        <dbReference type="ChEBI" id="CHEBI:30011"/>
        <dbReference type="EC" id="3.5.1.44"/>
    </reaction>
</comment>
<dbReference type="RefSeq" id="WP_006002298.1">
    <property type="nucleotide sequence ID" value="NZ_AAEW02000020.1"/>
</dbReference>
<dbReference type="HAMAP" id="MF_01440">
    <property type="entry name" value="CheD"/>
    <property type="match status" value="1"/>
</dbReference>
<dbReference type="EC" id="3.5.1.44" evidence="3"/>